<keyword evidence="3" id="KW-1185">Reference proteome</keyword>
<comment type="caution">
    <text evidence="2">The sequence shown here is derived from an EMBL/GenBank/DDBJ whole genome shotgun (WGS) entry which is preliminary data.</text>
</comment>
<dbReference type="RefSeq" id="WP_005552012.1">
    <property type="nucleotide sequence ID" value="NZ_JAMDLX010000076.1"/>
</dbReference>
<evidence type="ECO:0000313" key="3">
    <source>
        <dbReference type="Proteomes" id="UP001527181"/>
    </source>
</evidence>
<keyword evidence="1" id="KW-1133">Transmembrane helix</keyword>
<dbReference type="EMBL" id="JAMDNP010000134">
    <property type="protein sequence ID" value="MCY9764914.1"/>
    <property type="molecule type" value="Genomic_DNA"/>
</dbReference>
<gene>
    <name evidence="2" type="ORF">M5X12_30935</name>
</gene>
<protein>
    <submittedName>
        <fullName evidence="2">Uncharacterized protein</fullName>
    </submittedName>
</protein>
<organism evidence="2 3">
    <name type="scientific">Paenibacillus alvei</name>
    <name type="common">Bacillus alvei</name>
    <dbReference type="NCBI Taxonomy" id="44250"/>
    <lineage>
        <taxon>Bacteria</taxon>
        <taxon>Bacillati</taxon>
        <taxon>Bacillota</taxon>
        <taxon>Bacilli</taxon>
        <taxon>Bacillales</taxon>
        <taxon>Paenibacillaceae</taxon>
        <taxon>Paenibacillus</taxon>
    </lineage>
</organism>
<feature type="transmembrane region" description="Helical" evidence="1">
    <location>
        <begin position="39"/>
        <end position="56"/>
    </location>
</feature>
<keyword evidence="1" id="KW-0812">Transmembrane</keyword>
<reference evidence="2 3" key="1">
    <citation type="submission" date="2022-05" db="EMBL/GenBank/DDBJ databases">
        <title>Genome Sequencing of Bee-Associated Microbes.</title>
        <authorList>
            <person name="Dunlap C."/>
        </authorList>
    </citation>
    <scope>NUCLEOTIDE SEQUENCE [LARGE SCALE GENOMIC DNA]</scope>
    <source>
        <strain evidence="2 3">NRRL B-04010</strain>
    </source>
</reference>
<feature type="transmembrane region" description="Helical" evidence="1">
    <location>
        <begin position="15"/>
        <end position="32"/>
    </location>
</feature>
<evidence type="ECO:0000256" key="1">
    <source>
        <dbReference type="SAM" id="Phobius"/>
    </source>
</evidence>
<keyword evidence="1" id="KW-0472">Membrane</keyword>
<dbReference type="GeneID" id="94492198"/>
<sequence>MSPLKNFYDLAATELGWGFYLVMIAVTIVFAVKKEWTRALSFLVGCLVLSVVVFTPEKWKELGIKLWGVLFPG</sequence>
<proteinExistence type="predicted"/>
<name>A0ABT4H7H3_PAEAL</name>
<evidence type="ECO:0000313" key="2">
    <source>
        <dbReference type="EMBL" id="MCY9764914.1"/>
    </source>
</evidence>
<accession>A0ABT4H7H3</accession>
<dbReference type="Proteomes" id="UP001527181">
    <property type="component" value="Unassembled WGS sequence"/>
</dbReference>